<feature type="coiled-coil region" evidence="6">
    <location>
        <begin position="1215"/>
        <end position="1302"/>
    </location>
</feature>
<dbReference type="KEGG" id="uma:UMAG_02256"/>
<dbReference type="RefSeq" id="XP_011388592.1">
    <property type="nucleotide sequence ID" value="XM_011390290.1"/>
</dbReference>
<dbReference type="STRING" id="237631.A0A0D1E1D6"/>
<name>A0A0D1E1D6_MYCMD</name>
<feature type="region of interest" description="Disordered" evidence="7">
    <location>
        <begin position="676"/>
        <end position="698"/>
    </location>
</feature>
<dbReference type="PANTHER" id="PTHR47357">
    <property type="entry name" value="COP1-INTERACTIVE PROTEIN 1"/>
    <property type="match status" value="1"/>
</dbReference>
<feature type="domain" description="Pericentrin/AKAP-450 centrosomal targeting" evidence="8">
    <location>
        <begin position="1429"/>
        <end position="1510"/>
    </location>
</feature>
<dbReference type="OMA" id="TPRRRMD"/>
<feature type="compositionally biased region" description="Low complexity" evidence="7">
    <location>
        <begin position="191"/>
        <end position="206"/>
    </location>
</feature>
<dbReference type="GO" id="GO:0005815">
    <property type="term" value="C:microtubule organizing center"/>
    <property type="evidence" value="ECO:0007669"/>
    <property type="project" value="UniProtKB-SubCell"/>
</dbReference>
<dbReference type="InParanoid" id="A0A0D1E1D6"/>
<feature type="compositionally biased region" description="Low complexity" evidence="7">
    <location>
        <begin position="1056"/>
        <end position="1068"/>
    </location>
</feature>
<evidence type="ECO:0000256" key="6">
    <source>
        <dbReference type="SAM" id="Coils"/>
    </source>
</evidence>
<feature type="coiled-coil region" evidence="6">
    <location>
        <begin position="1024"/>
        <end position="1051"/>
    </location>
</feature>
<reference evidence="9 10" key="1">
    <citation type="journal article" date="2006" name="Nature">
        <title>Insights from the genome of the biotrophic fungal plant pathogen Ustilago maydis.</title>
        <authorList>
            <person name="Kamper J."/>
            <person name="Kahmann R."/>
            <person name="Bolker M."/>
            <person name="Ma L.J."/>
            <person name="Brefort T."/>
            <person name="Saville B.J."/>
            <person name="Banuett F."/>
            <person name="Kronstad J.W."/>
            <person name="Gold S.E."/>
            <person name="Muller O."/>
            <person name="Perlin M.H."/>
            <person name="Wosten H.A."/>
            <person name="de Vries R."/>
            <person name="Ruiz-Herrera J."/>
            <person name="Reynaga-Pena C.G."/>
            <person name="Snetselaar K."/>
            <person name="McCann M."/>
            <person name="Perez-Martin J."/>
            <person name="Feldbrugge M."/>
            <person name="Basse C.W."/>
            <person name="Steinberg G."/>
            <person name="Ibeas J.I."/>
            <person name="Holloman W."/>
            <person name="Guzman P."/>
            <person name="Farman M."/>
            <person name="Stajich J.E."/>
            <person name="Sentandreu R."/>
            <person name="Gonzalez-Prieto J.M."/>
            <person name="Kennell J.C."/>
            <person name="Molina L."/>
            <person name="Schirawski J."/>
            <person name="Mendoza-Mendoza A."/>
            <person name="Greilinger D."/>
            <person name="Munch K."/>
            <person name="Rossel N."/>
            <person name="Scherer M."/>
            <person name="Vranes M."/>
            <person name="Ladendorf O."/>
            <person name="Vincon V."/>
            <person name="Fuchs U."/>
            <person name="Sandrock B."/>
            <person name="Meng S."/>
            <person name="Ho E.C."/>
            <person name="Cahill M.J."/>
            <person name="Boyce K.J."/>
            <person name="Klose J."/>
            <person name="Klosterman S.J."/>
            <person name="Deelstra H.J."/>
            <person name="Ortiz-Castellanos L."/>
            <person name="Li W."/>
            <person name="Sanchez-Alonso P."/>
            <person name="Schreier P.H."/>
            <person name="Hauser-Hahn I."/>
            <person name="Vaupel M."/>
            <person name="Koopmann E."/>
            <person name="Friedrich G."/>
            <person name="Voss H."/>
            <person name="Schluter T."/>
            <person name="Margolis J."/>
            <person name="Platt D."/>
            <person name="Swimmer C."/>
            <person name="Gnirke A."/>
            <person name="Chen F."/>
            <person name="Vysotskaia V."/>
            <person name="Mannhaupt G."/>
            <person name="Guldener U."/>
            <person name="Munsterkotter M."/>
            <person name="Haase D."/>
            <person name="Oesterheld M."/>
            <person name="Mewes H.W."/>
            <person name="Mauceli E.W."/>
            <person name="DeCaprio D."/>
            <person name="Wade C.M."/>
            <person name="Butler J."/>
            <person name="Young S."/>
            <person name="Jaffe D.B."/>
            <person name="Calvo S."/>
            <person name="Nusbaum C."/>
            <person name="Galagan J."/>
            <person name="Birren B.W."/>
        </authorList>
    </citation>
    <scope>NUCLEOTIDE SEQUENCE [LARGE SCALE GENOMIC DNA]</scope>
    <source>
        <strain evidence="10">DSM 14603 / FGSC 9021 / UM521</strain>
    </source>
</reference>
<dbReference type="PANTHER" id="PTHR47357:SF1">
    <property type="entry name" value="SPINDLE POLE BODY COMPONENT 110"/>
    <property type="match status" value="1"/>
</dbReference>
<feature type="compositionally biased region" description="Low complexity" evidence="7">
    <location>
        <begin position="804"/>
        <end position="813"/>
    </location>
</feature>
<feature type="region of interest" description="Disordered" evidence="7">
    <location>
        <begin position="1099"/>
        <end position="1122"/>
    </location>
</feature>
<dbReference type="InterPro" id="IPR019528">
    <property type="entry name" value="PACT_domain"/>
</dbReference>
<feature type="compositionally biased region" description="Low complexity" evidence="7">
    <location>
        <begin position="57"/>
        <end position="74"/>
    </location>
</feature>
<feature type="compositionally biased region" description="Low complexity" evidence="7">
    <location>
        <begin position="111"/>
        <end position="129"/>
    </location>
</feature>
<feature type="region of interest" description="Disordered" evidence="7">
    <location>
        <begin position="100"/>
        <end position="328"/>
    </location>
</feature>
<feature type="region of interest" description="Disordered" evidence="7">
    <location>
        <begin position="437"/>
        <end position="470"/>
    </location>
</feature>
<feature type="compositionally biased region" description="Polar residues" evidence="7">
    <location>
        <begin position="159"/>
        <end position="180"/>
    </location>
</feature>
<feature type="region of interest" description="Disordered" evidence="7">
    <location>
        <begin position="408"/>
        <end position="427"/>
    </location>
</feature>
<dbReference type="Pfam" id="PF10495">
    <property type="entry name" value="PACT_coil_coil"/>
    <property type="match status" value="1"/>
</dbReference>
<evidence type="ECO:0000313" key="10">
    <source>
        <dbReference type="Proteomes" id="UP000000561"/>
    </source>
</evidence>
<keyword evidence="2" id="KW-0963">Cytoplasm</keyword>
<feature type="region of interest" description="Disordered" evidence="7">
    <location>
        <begin position="44"/>
        <end position="87"/>
    </location>
</feature>
<feature type="compositionally biased region" description="Acidic residues" evidence="7">
    <location>
        <begin position="299"/>
        <end position="308"/>
    </location>
</feature>
<evidence type="ECO:0000313" key="9">
    <source>
        <dbReference type="EMBL" id="KIS69731.1"/>
    </source>
</evidence>
<comment type="subcellular location">
    <subcellularLocation>
        <location evidence="1">Cytoplasm</location>
        <location evidence="1">Cytoskeleton</location>
        <location evidence="1">Microtubule organizing center</location>
    </subcellularLocation>
</comment>
<dbReference type="EMBL" id="CM003144">
    <property type="protein sequence ID" value="KIS69731.1"/>
    <property type="molecule type" value="Genomic_DNA"/>
</dbReference>
<evidence type="ECO:0000256" key="5">
    <source>
        <dbReference type="ARBA" id="ARBA00023212"/>
    </source>
</evidence>
<evidence type="ECO:0000256" key="1">
    <source>
        <dbReference type="ARBA" id="ARBA00004267"/>
    </source>
</evidence>
<dbReference type="Proteomes" id="UP000000561">
    <property type="component" value="Chromosome 5"/>
</dbReference>
<keyword evidence="3" id="KW-0597">Phosphoprotein</keyword>
<feature type="compositionally biased region" description="Low complexity" evidence="7">
    <location>
        <begin position="140"/>
        <end position="150"/>
    </location>
</feature>
<organism evidence="9 10">
    <name type="scientific">Mycosarcoma maydis</name>
    <name type="common">Corn smut fungus</name>
    <name type="synonym">Ustilago maydis</name>
    <dbReference type="NCBI Taxonomy" id="5270"/>
    <lineage>
        <taxon>Eukaryota</taxon>
        <taxon>Fungi</taxon>
        <taxon>Dikarya</taxon>
        <taxon>Basidiomycota</taxon>
        <taxon>Ustilaginomycotina</taxon>
        <taxon>Ustilaginomycetes</taxon>
        <taxon>Ustilaginales</taxon>
        <taxon>Ustilaginaceae</taxon>
        <taxon>Mycosarcoma</taxon>
    </lineage>
</organism>
<dbReference type="GO" id="GO:0005737">
    <property type="term" value="C:cytoplasm"/>
    <property type="evidence" value="ECO:0007669"/>
    <property type="project" value="UniProtKB-ARBA"/>
</dbReference>
<evidence type="ECO:0000256" key="7">
    <source>
        <dbReference type="SAM" id="MobiDB-lite"/>
    </source>
</evidence>
<keyword evidence="4 6" id="KW-0175">Coiled coil</keyword>
<feature type="region of interest" description="Disordered" evidence="7">
    <location>
        <begin position="363"/>
        <end position="397"/>
    </location>
</feature>
<evidence type="ECO:0000256" key="2">
    <source>
        <dbReference type="ARBA" id="ARBA00022490"/>
    </source>
</evidence>
<sequence length="1539" mass="169489">MDLHFGTPARLERQIAQDLMDTHSEFDLSMPGADTRDISASLTTTRTPLAPSHRHNSSFSRPSDSSDASVSSPAKHTHLATPHATTRPVTLATAIQNAHKDVANPNPNPNPNSISSPSSTSSVSDSPLSTHFPDPYSHVPSSSPPLTSTPQRTIGAASTVGSRSRTTITARPSRSNTAQHIATHPYDDTTKTSASRATRSARSASAVLDDLTESSIAPEQASDHEQDARATSSQHHHTQTHAQHHEYDGRDLVLRDVPPPPSTSRNVSPAASQAPSTAATIDWQQRRAQRRQLVHNDESAIDDDDDDADKSQSHTQAHTHSPLQPTRTLATRADSVAETEFTTTAYSSPAAARLARQALLANNTTASSQPADSATSTPSRPIQADPATPNHASAPDERARMKQYLLNSVKATDRSRSRTAPSSDAHSHAIERLKAQAQLHRTPSSLSDGDAHTPDDASSATTADPTPRRRMDRLGKANTFAAGRTPLPKGGVAELLRRGALFSVSDASEASSAAAATPQSPLHVASSSVDAVKDDEAASAVGSTTTYSEASSNDLALAPNASKHGALGLRANTSFPGLGAADAGTQANSVARPRVDAAKLALYQSKLNARLDAENDALKRERDQLLQKLAQLQTASSSSTSAELQAVNQQLQAERQRADALDKEAQELADLVDEKEREIESLKPAQGAPPSSENHEQDLRNQIQELRTLLNEKQEDLEEIQALLQREREQMQEQVQQAKAFSFETLDKIENERDEALERVRELQAQVSELTSSHADMDGDHAALQLRVRELQAETQSLREKLESTSQSTSQLESLREQTSTDAVRIRGLERRLNAANAQLAKGANARDQSDQSQSMQLESLQNELREAQTYIAELEARVQAEKTLTTSSVQDQKIALLQRQKAELEERVEQYREMISKGVGTNLANLKNAEAADGASLPPTTPARTNLGSSPLPKSVLSLRNISALKTPRSPGALSEASWLYNESSLGAANVVDRITYLEGALDQANASIDAKLQQLDQAGVAHLTLAERLEHAHERIASLQAEIERLRMLGGRGSDTSTDTSHASASPNKSVSRRQKVFADVHAQLEALKSRWAADHDKLQQREREVERRERELHDRSTEKRQYEEVLAELERFKEAASSLQHDLQRERAKQRTKLAETRAMEEQKESIEASLSRTHAELEVVKRKLEHKTGGLEDLGRQCMQPESSQLDDCAEERLAERFQAARSEVEVLRAERNELLQQRAQLHSKFATTNEKYAQVLGELVASREALAEHQAQLDEQIEQMQAAHAALRCKKAAYEKMAGDRDRLRAERDLIVHDVGMFEHELRRLRHEADRQGADLQALRAERQHTQDQQRTHLLRQVQTLQDQLNCKTHELDRIKSKLPHLENVAITTHPPAPMQHDALLATNKMHNAECKGLLLHISYLKLKLIREMDLRADLVHQKSYISLLLHGLMRSDTQLEKLILHLHLHRARNSTSVASAPPRNVKRTWTKPLNAALAIGRMRVLANKAHRLVQIKLSLQTAHKNVQATRCISAKQS</sequence>
<keyword evidence="10" id="KW-1185">Reference proteome</keyword>
<accession>A0A0D1E1D6</accession>
<gene>
    <name evidence="9" type="ORF">UMAG_02256</name>
</gene>
<protein>
    <recommendedName>
        <fullName evidence="8">Pericentrin/AKAP-450 centrosomal targeting domain-containing protein</fullName>
    </recommendedName>
</protein>
<feature type="coiled-coil region" evidence="6">
    <location>
        <begin position="1327"/>
        <end position="1383"/>
    </location>
</feature>
<dbReference type="Gene3D" id="1.10.287.1490">
    <property type="match status" value="1"/>
</dbReference>
<dbReference type="eggNOG" id="ENOG502S2EF">
    <property type="taxonomic scope" value="Eukaryota"/>
</dbReference>
<feature type="compositionally biased region" description="Polar residues" evidence="7">
    <location>
        <begin position="367"/>
        <end position="380"/>
    </location>
</feature>
<evidence type="ECO:0000259" key="8">
    <source>
        <dbReference type="Pfam" id="PF10495"/>
    </source>
</evidence>
<evidence type="ECO:0000256" key="4">
    <source>
        <dbReference type="ARBA" id="ARBA00023054"/>
    </source>
</evidence>
<dbReference type="OrthoDB" id="2020852at2759"/>
<feature type="region of interest" description="Disordered" evidence="7">
    <location>
        <begin position="797"/>
        <end position="819"/>
    </location>
</feature>
<evidence type="ECO:0000256" key="3">
    <source>
        <dbReference type="ARBA" id="ARBA00022553"/>
    </source>
</evidence>
<dbReference type="GeneID" id="23563051"/>
<feature type="region of interest" description="Disordered" evidence="7">
    <location>
        <begin position="933"/>
        <end position="953"/>
    </location>
</feature>
<keyword evidence="5" id="KW-0206">Cytoskeleton</keyword>
<feature type="region of interest" description="Disordered" evidence="7">
    <location>
        <begin position="1052"/>
        <end position="1076"/>
    </location>
</feature>
<feature type="compositionally biased region" description="Polar residues" evidence="7">
    <location>
        <begin position="313"/>
        <end position="328"/>
    </location>
</feature>
<feature type="compositionally biased region" description="Basic and acidic residues" evidence="7">
    <location>
        <begin position="243"/>
        <end position="254"/>
    </location>
</feature>
<proteinExistence type="predicted"/>
<feature type="compositionally biased region" description="Low complexity" evidence="7">
    <location>
        <begin position="268"/>
        <end position="280"/>
    </location>
</feature>
<dbReference type="VEuPathDB" id="FungiDB:UMAG_02256"/>